<keyword evidence="1" id="KW-0732">Signal</keyword>
<feature type="signal peptide" evidence="1">
    <location>
        <begin position="1"/>
        <end position="34"/>
    </location>
</feature>
<sequence>MLKLPVTRRTITLGAAAVALAGGLTLATGGAAFADSGSADLSTANCGGYAAWNTNQAWGSVYSKNGTYCLVSISQNGGSLRSYGTTGGYTTTMAYWRGWSSAGPYLHDRVCVTDYASNTARCIDL</sequence>
<dbReference type="InterPro" id="IPR006311">
    <property type="entry name" value="TAT_signal"/>
</dbReference>
<dbReference type="RefSeq" id="WP_346140819.1">
    <property type="nucleotide sequence ID" value="NZ_BAAAUA010000002.1"/>
</dbReference>
<comment type="caution">
    <text evidence="2">The sequence shown here is derived from an EMBL/GenBank/DDBJ whole genome shotgun (WGS) entry which is preliminary data.</text>
</comment>
<protein>
    <submittedName>
        <fullName evidence="2">Uncharacterized protein</fullName>
    </submittedName>
</protein>
<dbReference type="EMBL" id="JBHSOC010000001">
    <property type="protein sequence ID" value="MFC5640016.1"/>
    <property type="molecule type" value="Genomic_DNA"/>
</dbReference>
<keyword evidence="3" id="KW-1185">Reference proteome</keyword>
<proteinExistence type="predicted"/>
<dbReference type="PROSITE" id="PS51318">
    <property type="entry name" value="TAT"/>
    <property type="match status" value="1"/>
</dbReference>
<name>A0ABW0V622_9ACTN</name>
<reference evidence="3" key="1">
    <citation type="journal article" date="2019" name="Int. J. Syst. Evol. Microbiol.">
        <title>The Global Catalogue of Microorganisms (GCM) 10K type strain sequencing project: providing services to taxonomists for standard genome sequencing and annotation.</title>
        <authorList>
            <consortium name="The Broad Institute Genomics Platform"/>
            <consortium name="The Broad Institute Genome Sequencing Center for Infectious Disease"/>
            <person name="Wu L."/>
            <person name="Ma J."/>
        </authorList>
    </citation>
    <scope>NUCLEOTIDE SEQUENCE [LARGE SCALE GENOMIC DNA]</scope>
    <source>
        <strain evidence="3">CGMCC 4.1622</strain>
    </source>
</reference>
<dbReference type="Proteomes" id="UP001596066">
    <property type="component" value="Unassembled WGS sequence"/>
</dbReference>
<evidence type="ECO:0000313" key="2">
    <source>
        <dbReference type="EMBL" id="MFC5640016.1"/>
    </source>
</evidence>
<gene>
    <name evidence="2" type="ORF">ACFPZF_01420</name>
</gene>
<evidence type="ECO:0000313" key="3">
    <source>
        <dbReference type="Proteomes" id="UP001596066"/>
    </source>
</evidence>
<organism evidence="2 3">
    <name type="scientific">Kitasatospora cinereorecta</name>
    <dbReference type="NCBI Taxonomy" id="285560"/>
    <lineage>
        <taxon>Bacteria</taxon>
        <taxon>Bacillati</taxon>
        <taxon>Actinomycetota</taxon>
        <taxon>Actinomycetes</taxon>
        <taxon>Kitasatosporales</taxon>
        <taxon>Streptomycetaceae</taxon>
        <taxon>Kitasatospora</taxon>
    </lineage>
</organism>
<feature type="chain" id="PRO_5046714059" evidence="1">
    <location>
        <begin position="35"/>
        <end position="125"/>
    </location>
</feature>
<evidence type="ECO:0000256" key="1">
    <source>
        <dbReference type="SAM" id="SignalP"/>
    </source>
</evidence>
<accession>A0ABW0V622</accession>